<keyword evidence="5" id="KW-1185">Reference proteome</keyword>
<name>A0ABR3J3E3_9AGAR</name>
<comment type="caution">
    <text evidence="4">The sequence shown here is derived from an EMBL/GenBank/DDBJ whole genome shotgun (WGS) entry which is preliminary data.</text>
</comment>
<keyword evidence="2" id="KW-1133">Transmembrane helix</keyword>
<evidence type="ECO:0000256" key="2">
    <source>
        <dbReference type="SAM" id="Phobius"/>
    </source>
</evidence>
<feature type="domain" description="DUF6535" evidence="3">
    <location>
        <begin position="52"/>
        <end position="194"/>
    </location>
</feature>
<sequence>MDEPAVPPSDQVDHDHPDQKLSKEIADQVFRRLEEASKTNANSSQDIRSRFWATYKAEADEFDKEFLKTNNDNLDIVLIFSGLFSAVSTTFIQGIVDDLSPDPNDTTQALLQVIAHSLNNSLFPESMPQLSSWDGPERDVVWTQCILYASLSASLLAAFGAVLGKQWLSYYARVGERGSLDARCKSRQQSCMGSIDGTFAASLKYFPSSFKPLSFSLASACRRSYRLVIIRSAAS</sequence>
<feature type="transmembrane region" description="Helical" evidence="2">
    <location>
        <begin position="141"/>
        <end position="163"/>
    </location>
</feature>
<organism evidence="4 5">
    <name type="scientific">Hohenbuehelia grisea</name>
    <dbReference type="NCBI Taxonomy" id="104357"/>
    <lineage>
        <taxon>Eukaryota</taxon>
        <taxon>Fungi</taxon>
        <taxon>Dikarya</taxon>
        <taxon>Basidiomycota</taxon>
        <taxon>Agaricomycotina</taxon>
        <taxon>Agaricomycetes</taxon>
        <taxon>Agaricomycetidae</taxon>
        <taxon>Agaricales</taxon>
        <taxon>Pleurotineae</taxon>
        <taxon>Pleurotaceae</taxon>
        <taxon>Hohenbuehelia</taxon>
    </lineage>
</organism>
<evidence type="ECO:0000256" key="1">
    <source>
        <dbReference type="SAM" id="MobiDB-lite"/>
    </source>
</evidence>
<dbReference type="InterPro" id="IPR045338">
    <property type="entry name" value="DUF6535"/>
</dbReference>
<evidence type="ECO:0000313" key="4">
    <source>
        <dbReference type="EMBL" id="KAL0950148.1"/>
    </source>
</evidence>
<evidence type="ECO:0000259" key="3">
    <source>
        <dbReference type="Pfam" id="PF20153"/>
    </source>
</evidence>
<feature type="transmembrane region" description="Helical" evidence="2">
    <location>
        <begin position="76"/>
        <end position="96"/>
    </location>
</feature>
<evidence type="ECO:0000313" key="5">
    <source>
        <dbReference type="Proteomes" id="UP001556367"/>
    </source>
</evidence>
<protein>
    <recommendedName>
        <fullName evidence="3">DUF6535 domain-containing protein</fullName>
    </recommendedName>
</protein>
<keyword evidence="2" id="KW-0472">Membrane</keyword>
<dbReference type="Proteomes" id="UP001556367">
    <property type="component" value="Unassembled WGS sequence"/>
</dbReference>
<gene>
    <name evidence="4" type="ORF">HGRIS_010144</name>
</gene>
<dbReference type="EMBL" id="JASNQZ010000012">
    <property type="protein sequence ID" value="KAL0950148.1"/>
    <property type="molecule type" value="Genomic_DNA"/>
</dbReference>
<proteinExistence type="predicted"/>
<dbReference type="Pfam" id="PF20153">
    <property type="entry name" value="DUF6535"/>
    <property type="match status" value="1"/>
</dbReference>
<keyword evidence="2" id="KW-0812">Transmembrane</keyword>
<reference evidence="5" key="1">
    <citation type="submission" date="2024-06" db="EMBL/GenBank/DDBJ databases">
        <title>Multi-omics analyses provide insights into the biosynthesis of the anticancer antibiotic pleurotin in Hohenbuehelia grisea.</title>
        <authorList>
            <person name="Weaver J.A."/>
            <person name="Alberti F."/>
        </authorList>
    </citation>
    <scope>NUCLEOTIDE SEQUENCE [LARGE SCALE GENOMIC DNA]</scope>
    <source>
        <strain evidence="5">T-177</strain>
    </source>
</reference>
<feature type="region of interest" description="Disordered" evidence="1">
    <location>
        <begin position="1"/>
        <end position="21"/>
    </location>
</feature>
<accession>A0ABR3J3E3</accession>
<feature type="compositionally biased region" description="Basic and acidic residues" evidence="1">
    <location>
        <begin position="11"/>
        <end position="21"/>
    </location>
</feature>